<evidence type="ECO:0000256" key="1">
    <source>
        <dbReference type="ARBA" id="ARBA00004651"/>
    </source>
</evidence>
<name>A0ABS5YYG7_9ACTN</name>
<dbReference type="EMBL" id="JAHKKG010000011">
    <property type="protein sequence ID" value="MBU2668486.1"/>
    <property type="molecule type" value="Genomic_DNA"/>
</dbReference>
<dbReference type="PANTHER" id="PTHR30509:SF9">
    <property type="entry name" value="MULTIDRUG RESISTANCE PROTEIN MDTO"/>
    <property type="match status" value="1"/>
</dbReference>
<proteinExistence type="inferred from homology"/>
<feature type="compositionally biased region" description="Pro residues" evidence="7">
    <location>
        <begin position="229"/>
        <end position="238"/>
    </location>
</feature>
<evidence type="ECO:0000259" key="9">
    <source>
        <dbReference type="Pfam" id="PF13515"/>
    </source>
</evidence>
<keyword evidence="4 8" id="KW-1133">Transmembrane helix</keyword>
<dbReference type="InterPro" id="IPR049453">
    <property type="entry name" value="Memb_transporter_dom"/>
</dbReference>
<gene>
    <name evidence="10" type="ORF">KOI35_33735</name>
</gene>
<sequence length="760" mass="79524">MWRWVRKRDPQLVVVRRAVRITLVACLGFYFCRYVLGSAAMAPYALFGVVALGALSQIPGSPRQRARTLIAVLPVGWVLVTLGTLLSVDTWAAAAGMFVLGFAVSFVGVGGPRLVGLAAGMQLLYILPCFPPYDPGSLPERLAGLTLAVVLLAVAELVIWPDPTPPLYRHRLADAVSALAACLDALADHWSGAVPSGPPAAPTPDGLAAPTPGGLAAPTPSGPAGEPTPDGPAAPAPGPERLAELFTTATEAADALRPSRLPPTERPASAGQRDRALASAAGTARLMLGRALDLAFTDHREAVTGPAAAKLLRTVAGCVDATGAWLRAEGPLPDTTLVAAAITDFRVARMNTDPNGLPPDRLRLGALALSLGEWTKSLVFAVRLAAGEPPGHPDPTPPSAQPGLFWYAYRRTPALWWHRLRENLTPRSVAFQGALRLAAALAVARLIAGVLDLSHGFWVLLTILTVLRASAAETRSTLRPALIGTVAGSIVAALLLLLGLDPIVYVIALPVVMIAGFAAGPLLGLGWSQALFTLVITLVFAQFTPVDWTLAEQRVADVLLGAAIGVLIGLFAWPRGGAGELRRAAGTFLAASAAVVRETVAVMADGHEPGDAMPKARRAGQLAEASYALYQSERHPSATLDWQATLIAGHHAVRGSEALIKSCPAGGLLPCVTQLTTLAASVATCYDRSAGALMRGETPPRPPVPPATEWPDDLGQDLYIVADLRVWLDGLREDLTNITGRPEPADDLRTRVAQVADGAT</sequence>
<keyword evidence="2" id="KW-1003">Cell membrane</keyword>
<evidence type="ECO:0000256" key="5">
    <source>
        <dbReference type="ARBA" id="ARBA00023136"/>
    </source>
</evidence>
<comment type="caution">
    <text evidence="10">The sequence shown here is derived from an EMBL/GenBank/DDBJ whole genome shotgun (WGS) entry which is preliminary data.</text>
</comment>
<feature type="region of interest" description="Disordered" evidence="7">
    <location>
        <begin position="252"/>
        <end position="277"/>
    </location>
</feature>
<feature type="compositionally biased region" description="Low complexity" evidence="7">
    <location>
        <begin position="203"/>
        <end position="228"/>
    </location>
</feature>
<organism evidence="10 11">
    <name type="scientific">Paractinoplanes bogorensis</name>
    <dbReference type="NCBI Taxonomy" id="1610840"/>
    <lineage>
        <taxon>Bacteria</taxon>
        <taxon>Bacillati</taxon>
        <taxon>Actinomycetota</taxon>
        <taxon>Actinomycetes</taxon>
        <taxon>Micromonosporales</taxon>
        <taxon>Micromonosporaceae</taxon>
        <taxon>Paractinoplanes</taxon>
    </lineage>
</organism>
<accession>A0ABS5YYG7</accession>
<feature type="transmembrane region" description="Helical" evidence="8">
    <location>
        <begin position="530"/>
        <end position="548"/>
    </location>
</feature>
<feature type="transmembrane region" description="Helical" evidence="8">
    <location>
        <begin position="503"/>
        <end position="523"/>
    </location>
</feature>
<reference evidence="10 11" key="1">
    <citation type="submission" date="2021-06" db="EMBL/GenBank/DDBJ databases">
        <title>Actinoplanes lichenicola sp. nov., and Actinoplanes ovalisporus sp. nov., isolated from lichen in Thailand.</title>
        <authorList>
            <person name="Saeng-In P."/>
            <person name="Kanchanasin P."/>
            <person name="Yuki M."/>
            <person name="Kudo T."/>
            <person name="Ohkuma M."/>
            <person name="Phongsopitanun W."/>
            <person name="Tanasupawat S."/>
        </authorList>
    </citation>
    <scope>NUCLEOTIDE SEQUENCE [LARGE SCALE GENOMIC DNA]</scope>
    <source>
        <strain evidence="10 11">NBRC 110975</strain>
    </source>
</reference>
<comment type="similarity">
    <text evidence="6">Belongs to the YccS/YhfK family.</text>
</comment>
<feature type="region of interest" description="Disordered" evidence="7">
    <location>
        <begin position="194"/>
        <end position="239"/>
    </location>
</feature>
<keyword evidence="11" id="KW-1185">Reference proteome</keyword>
<evidence type="ECO:0000313" key="11">
    <source>
        <dbReference type="Proteomes" id="UP001519654"/>
    </source>
</evidence>
<feature type="transmembrane region" description="Helical" evidence="8">
    <location>
        <begin position="68"/>
        <end position="85"/>
    </location>
</feature>
<evidence type="ECO:0000256" key="7">
    <source>
        <dbReference type="SAM" id="MobiDB-lite"/>
    </source>
</evidence>
<feature type="transmembrane region" description="Helical" evidence="8">
    <location>
        <begin position="37"/>
        <end position="56"/>
    </location>
</feature>
<dbReference type="Pfam" id="PF13515">
    <property type="entry name" value="FUSC_2"/>
    <property type="match status" value="1"/>
</dbReference>
<evidence type="ECO:0000256" key="3">
    <source>
        <dbReference type="ARBA" id="ARBA00022692"/>
    </source>
</evidence>
<feature type="transmembrane region" description="Helical" evidence="8">
    <location>
        <begin position="142"/>
        <end position="161"/>
    </location>
</feature>
<evidence type="ECO:0000256" key="8">
    <source>
        <dbReference type="SAM" id="Phobius"/>
    </source>
</evidence>
<evidence type="ECO:0000256" key="2">
    <source>
        <dbReference type="ARBA" id="ARBA00022475"/>
    </source>
</evidence>
<feature type="transmembrane region" description="Helical" evidence="8">
    <location>
        <begin position="91"/>
        <end position="109"/>
    </location>
</feature>
<dbReference type="RefSeq" id="WP_215792738.1">
    <property type="nucleotide sequence ID" value="NZ_JAHKKG010000011.1"/>
</dbReference>
<evidence type="ECO:0000256" key="4">
    <source>
        <dbReference type="ARBA" id="ARBA00022989"/>
    </source>
</evidence>
<comment type="subcellular location">
    <subcellularLocation>
        <location evidence="1">Cell membrane</location>
        <topology evidence="1">Multi-pass membrane protein</topology>
    </subcellularLocation>
</comment>
<protein>
    <submittedName>
        <fullName evidence="10">FUSC family protein</fullName>
    </submittedName>
</protein>
<evidence type="ECO:0000313" key="10">
    <source>
        <dbReference type="EMBL" id="MBU2668486.1"/>
    </source>
</evidence>
<feature type="transmembrane region" description="Helical" evidence="8">
    <location>
        <begin position="478"/>
        <end position="497"/>
    </location>
</feature>
<feature type="domain" description="Integral membrane bound transporter" evidence="9">
    <location>
        <begin position="445"/>
        <end position="568"/>
    </location>
</feature>
<dbReference type="Proteomes" id="UP001519654">
    <property type="component" value="Unassembled WGS sequence"/>
</dbReference>
<keyword evidence="5 8" id="KW-0472">Membrane</keyword>
<keyword evidence="3 8" id="KW-0812">Transmembrane</keyword>
<dbReference type="PANTHER" id="PTHR30509">
    <property type="entry name" value="P-HYDROXYBENZOIC ACID EFFLUX PUMP SUBUNIT-RELATED"/>
    <property type="match status" value="1"/>
</dbReference>
<evidence type="ECO:0000256" key="6">
    <source>
        <dbReference type="ARBA" id="ARBA00043993"/>
    </source>
</evidence>
<feature type="transmembrane region" description="Helical" evidence="8">
    <location>
        <begin position="554"/>
        <end position="573"/>
    </location>
</feature>